<sequence length="342" mass="37151">MKNSSTSTFHISGMHCNACVLKIDTELQSVPHISRAESNLKTFTVEVEGEFDNKLPKEIAEELSAVLKKHGYSVSVERPLKNRNLSDFKIAIPIALVFAFGFVLLQKIGMVNMVNTSTVSYGTAFTVGVIASLSTCMAVVGGLVLSMSATFAKEGDKVIPQLLFHVGRLLSFFILGGVIGALGSVFTLSITATFLLNIFIGIIMLIMGINLLDVFHWTKKMQLSMPKFLSRHAFRVSKLNHTLTPFLVGIATFFLPCGFTQSMQLYTLTTGNFLQGGLTMSSFALGTLPVLALISFSSFSIQNSKKAGIFFKTAGLIVVMFALLNLINSLVVIGLIQPVLNF</sequence>
<dbReference type="Gene3D" id="3.30.70.100">
    <property type="match status" value="1"/>
</dbReference>
<dbReference type="InterPro" id="IPR006121">
    <property type="entry name" value="HMA_dom"/>
</dbReference>
<keyword evidence="1" id="KW-0812">Transmembrane</keyword>
<organism evidence="3 4">
    <name type="scientific">Candidatus Yonathbacteria bacterium RIFCSPHIGHO2_02_FULL_44_14</name>
    <dbReference type="NCBI Taxonomy" id="1802724"/>
    <lineage>
        <taxon>Bacteria</taxon>
        <taxon>Candidatus Yonathiibacteriota</taxon>
    </lineage>
</organism>
<dbReference type="InterPro" id="IPR036163">
    <property type="entry name" value="HMA_dom_sf"/>
</dbReference>
<dbReference type="Proteomes" id="UP000179118">
    <property type="component" value="Unassembled WGS sequence"/>
</dbReference>
<dbReference type="GO" id="GO:0046872">
    <property type="term" value="F:metal ion binding"/>
    <property type="evidence" value="ECO:0007669"/>
    <property type="project" value="InterPro"/>
</dbReference>
<dbReference type="SUPFAM" id="SSF55008">
    <property type="entry name" value="HMA, heavy metal-associated domain"/>
    <property type="match status" value="1"/>
</dbReference>
<feature type="transmembrane region" description="Helical" evidence="1">
    <location>
        <begin position="194"/>
        <end position="218"/>
    </location>
</feature>
<dbReference type="PANTHER" id="PTHR42208:SF1">
    <property type="entry name" value="HEAVY METAL TRANSPORTER"/>
    <property type="match status" value="1"/>
</dbReference>
<dbReference type="PANTHER" id="PTHR42208">
    <property type="entry name" value="HEAVY METAL TRANSPORTER-RELATED"/>
    <property type="match status" value="1"/>
</dbReference>
<keyword evidence="1" id="KW-1133">Transmembrane helix</keyword>
<comment type="caution">
    <text evidence="3">The sequence shown here is derived from an EMBL/GenBank/DDBJ whole genome shotgun (WGS) entry which is preliminary data.</text>
</comment>
<gene>
    <name evidence="3" type="ORF">A3D51_01500</name>
</gene>
<feature type="transmembrane region" description="Helical" evidence="1">
    <location>
        <begin position="121"/>
        <end position="145"/>
    </location>
</feature>
<dbReference type="EMBL" id="MHUT01000014">
    <property type="protein sequence ID" value="OHA80789.1"/>
    <property type="molecule type" value="Genomic_DNA"/>
</dbReference>
<dbReference type="Pfam" id="PF13386">
    <property type="entry name" value="DsbD_2"/>
    <property type="match status" value="1"/>
</dbReference>
<name>A0A1G2S7W5_9BACT</name>
<feature type="domain" description="HMA" evidence="2">
    <location>
        <begin position="5"/>
        <end position="75"/>
    </location>
</feature>
<evidence type="ECO:0000256" key="1">
    <source>
        <dbReference type="SAM" id="Phobius"/>
    </source>
</evidence>
<evidence type="ECO:0000313" key="3">
    <source>
        <dbReference type="EMBL" id="OHA80789.1"/>
    </source>
</evidence>
<protein>
    <recommendedName>
        <fullName evidence="2">HMA domain-containing protein</fullName>
    </recommendedName>
</protein>
<feature type="transmembrane region" description="Helical" evidence="1">
    <location>
        <begin position="166"/>
        <end position="188"/>
    </location>
</feature>
<feature type="transmembrane region" description="Helical" evidence="1">
    <location>
        <begin position="313"/>
        <end position="336"/>
    </location>
</feature>
<accession>A0A1G2S7W5</accession>
<dbReference type="CDD" id="cd00371">
    <property type="entry name" value="HMA"/>
    <property type="match status" value="1"/>
</dbReference>
<dbReference type="PROSITE" id="PS50846">
    <property type="entry name" value="HMA_2"/>
    <property type="match status" value="1"/>
</dbReference>
<reference evidence="3 4" key="1">
    <citation type="journal article" date="2016" name="Nat. Commun.">
        <title>Thousands of microbial genomes shed light on interconnected biogeochemical processes in an aquifer system.</title>
        <authorList>
            <person name="Anantharaman K."/>
            <person name="Brown C.T."/>
            <person name="Hug L.A."/>
            <person name="Sharon I."/>
            <person name="Castelle C.J."/>
            <person name="Probst A.J."/>
            <person name="Thomas B.C."/>
            <person name="Singh A."/>
            <person name="Wilkins M.J."/>
            <person name="Karaoz U."/>
            <person name="Brodie E.L."/>
            <person name="Williams K.H."/>
            <person name="Hubbard S.S."/>
            <person name="Banfield J.F."/>
        </authorList>
    </citation>
    <scope>NUCLEOTIDE SEQUENCE [LARGE SCALE GENOMIC DNA]</scope>
</reference>
<dbReference type="AlphaFoldDB" id="A0A1G2S7W5"/>
<feature type="transmembrane region" description="Helical" evidence="1">
    <location>
        <begin position="239"/>
        <end position="261"/>
    </location>
</feature>
<dbReference type="InterPro" id="IPR039447">
    <property type="entry name" value="UreH-like_TM_dom"/>
</dbReference>
<evidence type="ECO:0000259" key="2">
    <source>
        <dbReference type="PROSITE" id="PS50846"/>
    </source>
</evidence>
<evidence type="ECO:0000313" key="4">
    <source>
        <dbReference type="Proteomes" id="UP000179118"/>
    </source>
</evidence>
<dbReference type="Pfam" id="PF00403">
    <property type="entry name" value="HMA"/>
    <property type="match status" value="1"/>
</dbReference>
<keyword evidence="1" id="KW-0472">Membrane</keyword>
<feature type="transmembrane region" description="Helical" evidence="1">
    <location>
        <begin position="90"/>
        <end position="109"/>
    </location>
</feature>
<feature type="transmembrane region" description="Helical" evidence="1">
    <location>
        <begin position="281"/>
        <end position="301"/>
    </location>
</feature>
<proteinExistence type="predicted"/>